<feature type="transmembrane region" description="Helical" evidence="6">
    <location>
        <begin position="21"/>
        <end position="48"/>
    </location>
</feature>
<feature type="transmembrane region" description="Helical" evidence="6">
    <location>
        <begin position="251"/>
        <end position="277"/>
    </location>
</feature>
<dbReference type="InterPro" id="IPR038766">
    <property type="entry name" value="Membrane_comp_ABC_pdt"/>
</dbReference>
<accession>A0A1G7QZB2</accession>
<dbReference type="EMBL" id="FNCC01000005">
    <property type="protein sequence ID" value="SDG03851.1"/>
    <property type="molecule type" value="Genomic_DNA"/>
</dbReference>
<evidence type="ECO:0000256" key="6">
    <source>
        <dbReference type="SAM" id="Phobius"/>
    </source>
</evidence>
<evidence type="ECO:0000256" key="2">
    <source>
        <dbReference type="ARBA" id="ARBA00022475"/>
    </source>
</evidence>
<organism evidence="8 9">
    <name type="scientific">Lentzea fradiae</name>
    <dbReference type="NCBI Taxonomy" id="200378"/>
    <lineage>
        <taxon>Bacteria</taxon>
        <taxon>Bacillati</taxon>
        <taxon>Actinomycetota</taxon>
        <taxon>Actinomycetes</taxon>
        <taxon>Pseudonocardiales</taxon>
        <taxon>Pseudonocardiaceae</taxon>
        <taxon>Lentzea</taxon>
    </lineage>
</organism>
<proteinExistence type="predicted"/>
<dbReference type="Proteomes" id="UP000199623">
    <property type="component" value="Unassembled WGS sequence"/>
</dbReference>
<keyword evidence="9" id="KW-1185">Reference proteome</keyword>
<feature type="transmembrane region" description="Helical" evidence="6">
    <location>
        <begin position="427"/>
        <end position="449"/>
    </location>
</feature>
<evidence type="ECO:0000256" key="3">
    <source>
        <dbReference type="ARBA" id="ARBA00022692"/>
    </source>
</evidence>
<comment type="subcellular location">
    <subcellularLocation>
        <location evidence="1">Cell membrane</location>
        <topology evidence="1">Multi-pass membrane protein</topology>
    </subcellularLocation>
</comment>
<feature type="transmembrane region" description="Helical" evidence="6">
    <location>
        <begin position="298"/>
        <end position="324"/>
    </location>
</feature>
<feature type="domain" description="ABC3 transporter permease C-terminal" evidence="7">
    <location>
        <begin position="257"/>
        <end position="374"/>
    </location>
</feature>
<evidence type="ECO:0000313" key="9">
    <source>
        <dbReference type="Proteomes" id="UP000199623"/>
    </source>
</evidence>
<evidence type="ECO:0000256" key="1">
    <source>
        <dbReference type="ARBA" id="ARBA00004651"/>
    </source>
</evidence>
<evidence type="ECO:0000313" key="8">
    <source>
        <dbReference type="EMBL" id="SDG03851.1"/>
    </source>
</evidence>
<dbReference type="STRING" id="200378.SAMN05216553_10516"/>
<feature type="transmembrane region" description="Helical" evidence="6">
    <location>
        <begin position="798"/>
        <end position="821"/>
    </location>
</feature>
<dbReference type="OrthoDB" id="3924384at2"/>
<name>A0A1G7QZB2_9PSEU</name>
<feature type="transmembrane region" description="Helical" evidence="6">
    <location>
        <begin position="473"/>
        <end position="496"/>
    </location>
</feature>
<feature type="transmembrane region" description="Helical" evidence="6">
    <location>
        <begin position="349"/>
        <end position="369"/>
    </location>
</feature>
<keyword evidence="2" id="KW-1003">Cell membrane</keyword>
<keyword evidence="4 6" id="KW-1133">Transmembrane helix</keyword>
<feature type="domain" description="ABC3 transporter permease C-terminal" evidence="7">
    <location>
        <begin position="711"/>
        <end position="821"/>
    </location>
</feature>
<dbReference type="PANTHER" id="PTHR30287:SF2">
    <property type="entry name" value="BLL1001 PROTEIN"/>
    <property type="match status" value="1"/>
</dbReference>
<gene>
    <name evidence="8" type="ORF">SAMN05216553_10516</name>
</gene>
<dbReference type="InterPro" id="IPR003838">
    <property type="entry name" value="ABC3_permease_C"/>
</dbReference>
<protein>
    <submittedName>
        <fullName evidence="8">Putative ABC transport system permease protein</fullName>
    </submittedName>
</protein>
<dbReference type="RefSeq" id="WP_090048680.1">
    <property type="nucleotide sequence ID" value="NZ_FNCC01000005.1"/>
</dbReference>
<feature type="transmembrane region" description="Helical" evidence="6">
    <location>
        <begin position="401"/>
        <end position="421"/>
    </location>
</feature>
<reference evidence="9" key="1">
    <citation type="submission" date="2016-10" db="EMBL/GenBank/DDBJ databases">
        <authorList>
            <person name="Varghese N."/>
            <person name="Submissions S."/>
        </authorList>
    </citation>
    <scope>NUCLEOTIDE SEQUENCE [LARGE SCALE GENOMIC DNA]</scope>
    <source>
        <strain evidence="9">CGMCC 4.3506</strain>
    </source>
</reference>
<keyword evidence="5 6" id="KW-0472">Membrane</keyword>
<evidence type="ECO:0000259" key="7">
    <source>
        <dbReference type="Pfam" id="PF02687"/>
    </source>
</evidence>
<feature type="transmembrane region" description="Helical" evidence="6">
    <location>
        <begin position="760"/>
        <end position="783"/>
    </location>
</feature>
<feature type="transmembrane region" description="Helical" evidence="6">
    <location>
        <begin position="711"/>
        <end position="733"/>
    </location>
</feature>
<dbReference type="PANTHER" id="PTHR30287">
    <property type="entry name" value="MEMBRANE COMPONENT OF PREDICTED ABC SUPERFAMILY METABOLITE UPTAKE TRANSPORTER"/>
    <property type="match status" value="1"/>
</dbReference>
<evidence type="ECO:0000256" key="4">
    <source>
        <dbReference type="ARBA" id="ARBA00022989"/>
    </source>
</evidence>
<sequence length="837" mass="87919">MALDATMLVSRSLMRSWYFRPARLAAAIAAGIAGVLLTTAVLVVYFAVYDALRGAPITAVRDEVVAVEASAPAGLAPSVVDEVGQRTGLPTTSMLVVSASRLQDDGTTTPMLVFGVEPELGDFVDDDLAEQTREHPLGPGEVYLAAAWADQRGVKAGDEIRVGGTTDVRTWKVAAILRGEVANRGSVIIAPRPVVAEAFGRGEFTDVVLVDQRGQDRARVVADATAAVDGAAAVKDPKDLLSGYRKSFQTFLTILAMFAVIAVLTAGVVLYLTWRLALDDARPALARMRLTGVRTSHLMAGSAAVMVPILLVSYAIGVVLGVLVGSRLDSFSRQITDLSQQAVTPGTPWQLPALGALLAVVLMFLAAWVSGVRRFTKVEAIEAVSGRGEVAVLPGGVRKPFLLGAGLLVTGVLVVLLGPPLVQSVGLVPLLGGAALLSVVLPVVIGLALRKGEPGPVRLAVSRQLQLGWRRNAALCVTFTVSVVSAVGMAGVAGSIRHEVAASVERWTPGDLYVQAAPLGTNLRNETLPRELEQELRAVDGVEAVTTFSFTYLELDGRRVQVWSWARSDLDRLSRLTVTEGPADVLTLLGQDDIAVSVNYADAQGVEVGDRLDLPLPTGHRSVTIKAVVDDSASDGGMLIASPELYAELTGSTQVYAFFVGVGASADKAVVRDALAAVVSDAHPRSRVVTQQILRDTVANITARLVSAFEVFAWVMFVLAVLIGAASLASGLVDRKRANALLRLSGATAKTVRRQLTVEVVLIAAGSALVSLPVGWLAIVALLDAQAVQSGIRPPVEIPVLLSALSLPLVIACMLLALVIAKPGKANTPLRDLLAQD</sequence>
<dbReference type="GO" id="GO:0005886">
    <property type="term" value="C:plasma membrane"/>
    <property type="evidence" value="ECO:0007669"/>
    <property type="project" value="UniProtKB-SubCell"/>
</dbReference>
<dbReference type="Pfam" id="PF02687">
    <property type="entry name" value="FtsX"/>
    <property type="match status" value="2"/>
</dbReference>
<evidence type="ECO:0000256" key="5">
    <source>
        <dbReference type="ARBA" id="ARBA00023136"/>
    </source>
</evidence>
<dbReference type="AlphaFoldDB" id="A0A1G7QZB2"/>
<keyword evidence="3 6" id="KW-0812">Transmembrane</keyword>